<name>A0A1V9EIB4_9BACT</name>
<evidence type="ECO:0000313" key="1">
    <source>
        <dbReference type="EMBL" id="OQP45877.1"/>
    </source>
</evidence>
<dbReference type="EMBL" id="LVXG01000027">
    <property type="protein sequence ID" value="OQP45877.1"/>
    <property type="molecule type" value="Genomic_DNA"/>
</dbReference>
<protein>
    <submittedName>
        <fullName evidence="1">Uncharacterized protein</fullName>
    </submittedName>
</protein>
<comment type="caution">
    <text evidence="1">The sequence shown here is derived from an EMBL/GenBank/DDBJ whole genome shotgun (WGS) entry which is preliminary data.</text>
</comment>
<dbReference type="Proteomes" id="UP000192610">
    <property type="component" value="Unassembled WGS sequence"/>
</dbReference>
<reference evidence="2" key="1">
    <citation type="submission" date="2016-04" db="EMBL/GenBank/DDBJ databases">
        <authorList>
            <person name="Chen L."/>
            <person name="Zhuang W."/>
            <person name="Wang G."/>
        </authorList>
    </citation>
    <scope>NUCLEOTIDE SEQUENCE [LARGE SCALE GENOMIC DNA]</scope>
    <source>
        <strain evidence="2">17621</strain>
    </source>
</reference>
<dbReference type="AlphaFoldDB" id="A0A1V9EIB4"/>
<sequence length="65" mass="7105">MCLGVVKDKVKNKSYGAVAASQGRCMNLFGICSDFSKENTLFSSGKAKEIPNKTWCRSSTDPKKL</sequence>
<organism evidence="1 2">
    <name type="scientific">Niastella yeongjuensis</name>
    <dbReference type="NCBI Taxonomy" id="354355"/>
    <lineage>
        <taxon>Bacteria</taxon>
        <taxon>Pseudomonadati</taxon>
        <taxon>Bacteroidota</taxon>
        <taxon>Chitinophagia</taxon>
        <taxon>Chitinophagales</taxon>
        <taxon>Chitinophagaceae</taxon>
        <taxon>Niastella</taxon>
    </lineage>
</organism>
<keyword evidence="2" id="KW-1185">Reference proteome</keyword>
<proteinExistence type="predicted"/>
<gene>
    <name evidence="1" type="ORF">A4H97_32060</name>
</gene>
<evidence type="ECO:0000313" key="2">
    <source>
        <dbReference type="Proteomes" id="UP000192610"/>
    </source>
</evidence>
<accession>A0A1V9EIB4</accession>